<protein>
    <submittedName>
        <fullName evidence="1">Uncharacterized protein</fullName>
    </submittedName>
</protein>
<evidence type="ECO:0000313" key="1">
    <source>
        <dbReference type="EMBL" id="JAC83388.1"/>
    </source>
</evidence>
<accession>A0A061SGG7</accession>
<organism evidence="1">
    <name type="scientific">Tetraselmis sp. GSL018</name>
    <dbReference type="NCBI Taxonomy" id="582737"/>
    <lineage>
        <taxon>Eukaryota</taxon>
        <taxon>Viridiplantae</taxon>
        <taxon>Chlorophyta</taxon>
        <taxon>core chlorophytes</taxon>
        <taxon>Chlorodendrophyceae</taxon>
        <taxon>Chlorodendrales</taxon>
        <taxon>Chlorodendraceae</taxon>
        <taxon>Tetraselmis</taxon>
    </lineage>
</organism>
<dbReference type="EMBL" id="GBEZ01001599">
    <property type="protein sequence ID" value="JAC83388.1"/>
    <property type="molecule type" value="Transcribed_RNA"/>
</dbReference>
<proteinExistence type="predicted"/>
<dbReference type="AlphaFoldDB" id="A0A061SGG7"/>
<sequence length="47" mass="5547">MLQLTWTLKDCQFVEVSFSRHGIFRYLVRSQGLLDRSFFVASEGFQC</sequence>
<name>A0A061SGG7_9CHLO</name>
<reference evidence="1" key="1">
    <citation type="submission" date="2014-05" db="EMBL/GenBank/DDBJ databases">
        <title>The transcriptome of the halophilic microalga Tetraselmis sp. GSL018 isolated from the Great Salt Lake, Utah.</title>
        <authorList>
            <person name="Jinkerson R.E."/>
            <person name="D'Adamo S."/>
            <person name="Posewitz M.C."/>
        </authorList>
    </citation>
    <scope>NUCLEOTIDE SEQUENCE</scope>
    <source>
        <strain evidence="1">GSL018</strain>
    </source>
</reference>
<gene>
    <name evidence="1" type="ORF">TSPGSL018_3468</name>
</gene>